<reference evidence="3" key="2">
    <citation type="submission" date="2015-08" db="UniProtKB">
        <authorList>
            <consortium name="WormBaseParasite"/>
        </authorList>
    </citation>
    <scope>IDENTIFICATION</scope>
</reference>
<dbReference type="InterPro" id="IPR000591">
    <property type="entry name" value="DEP_dom"/>
</dbReference>
<dbReference type="InterPro" id="IPR036388">
    <property type="entry name" value="WH-like_DNA-bd_sf"/>
</dbReference>
<organism evidence="2 3">
    <name type="scientific">Strongyloides venezuelensis</name>
    <name type="common">Threadworm</name>
    <dbReference type="NCBI Taxonomy" id="75913"/>
    <lineage>
        <taxon>Eukaryota</taxon>
        <taxon>Metazoa</taxon>
        <taxon>Ecdysozoa</taxon>
        <taxon>Nematoda</taxon>
        <taxon>Chromadorea</taxon>
        <taxon>Rhabditida</taxon>
        <taxon>Tylenchina</taxon>
        <taxon>Panagrolaimomorpha</taxon>
        <taxon>Strongyloidoidea</taxon>
        <taxon>Strongyloididae</taxon>
        <taxon>Strongyloides</taxon>
    </lineage>
</organism>
<accession>A0A0K0FUE9</accession>
<dbReference type="STRING" id="75913.A0A0K0FUE9"/>
<dbReference type="SUPFAM" id="SSF46785">
    <property type="entry name" value="Winged helix' DNA-binding domain"/>
    <property type="match status" value="1"/>
</dbReference>
<evidence type="ECO:0000313" key="3">
    <source>
        <dbReference type="WBParaSite" id="SVE_1596100.1"/>
    </source>
</evidence>
<dbReference type="Gene3D" id="1.10.10.10">
    <property type="entry name" value="Winged helix-like DNA-binding domain superfamily/Winged helix DNA-binding domain"/>
    <property type="match status" value="1"/>
</dbReference>
<dbReference type="Proteomes" id="UP000035680">
    <property type="component" value="Unassembled WGS sequence"/>
</dbReference>
<dbReference type="SMART" id="SM00049">
    <property type="entry name" value="DEP"/>
    <property type="match status" value="1"/>
</dbReference>
<dbReference type="GO" id="GO:0035556">
    <property type="term" value="P:intracellular signal transduction"/>
    <property type="evidence" value="ECO:0007669"/>
    <property type="project" value="InterPro"/>
</dbReference>
<dbReference type="PANTHER" id="PTHR16206:SF4">
    <property type="entry name" value="PROTEIN LET-99"/>
    <property type="match status" value="1"/>
</dbReference>
<feature type="domain" description="DEP" evidence="1">
    <location>
        <begin position="46"/>
        <end position="129"/>
    </location>
</feature>
<sequence>MLKYTTESSVERNEYVSTVNKENDKPTTKRNPFKATAMWNDIENTFKKKMPLKKHRAYIWHYEDSFTGKEAIDFMIEMLPKLLIKDKEVSRESCRRLLQLFMDKKLFYNVRNEMDFIFRDGFTIYKFASNIPEHNIRVKRSSSVNENTIRRISLRGGDIKARRLEDKVTTITGVPRPSLSHQDLSCIGSSNPIVVQNSLDFKSSIDKNHHKQNISVCRSQSVTINNSVPTSLNILKSCDSSRRFPVRDSIRTMNIENKFTQKSSKEMHVDEKVRSQEDISSWRICILSFLREYLDPKGLSCLLPSHIDDVHVAFNCEKIGSKGIVKCFNQGDEMSSHVLKMMRFLARYPFDTKQFVDSNNLYVGIELDTYRNILTELKNNKTILPSRFNNLLFEIFKIYSNEEYLDTNFNNGESIFKRLGGTPLSRLVTRNTNRVFNPENFLRNTKRSSFNSFEPKKSRRPIPFRVLQDDENNANVENVKPSRCDTNLPGFAKSRLSCDLTVMEEMLSPYFSPNTARNLNSPYKGNNKIDDDILTDLFKYVLLLLPSQTRRKLHIIIRFMNRISLNHCLKLSKSSTNRIVILKTLTPLLIRCETDDDIKANSKLIAFIMDKESILFHVPEQLVRDRESYLCFPESAHIIREKAFKPIPSKTVELPGFENVLHSPIQYCEKIDENDFNKQAKESEKYLEDILSEYLNNKLFSEAERKKKLKEFKKWYPEIYRKHFPDDVDDIESQTSKGTQSFVKRVRDFVRRTGQPID</sequence>
<protein>
    <submittedName>
        <fullName evidence="3">DEP domain-containing protein</fullName>
    </submittedName>
</protein>
<proteinExistence type="predicted"/>
<dbReference type="PANTHER" id="PTHR16206">
    <property type="entry name" value="DEP DOMAIN-CONTAINING"/>
    <property type="match status" value="1"/>
</dbReference>
<dbReference type="WBParaSite" id="SVE_1596100.1">
    <property type="protein sequence ID" value="SVE_1596100.1"/>
    <property type="gene ID" value="SVE_1596100"/>
</dbReference>
<name>A0A0K0FUE9_STRVS</name>
<keyword evidence="2" id="KW-1185">Reference proteome</keyword>
<dbReference type="AlphaFoldDB" id="A0A0K0FUE9"/>
<dbReference type="InterPro" id="IPR036390">
    <property type="entry name" value="WH_DNA-bd_sf"/>
</dbReference>
<reference evidence="2" key="1">
    <citation type="submission" date="2014-07" db="EMBL/GenBank/DDBJ databases">
        <authorList>
            <person name="Martin A.A"/>
            <person name="De Silva N."/>
        </authorList>
    </citation>
    <scope>NUCLEOTIDE SEQUENCE</scope>
</reference>
<dbReference type="PROSITE" id="PS50186">
    <property type="entry name" value="DEP"/>
    <property type="match status" value="1"/>
</dbReference>
<evidence type="ECO:0000259" key="1">
    <source>
        <dbReference type="PROSITE" id="PS50186"/>
    </source>
</evidence>
<dbReference type="Pfam" id="PF00610">
    <property type="entry name" value="DEP"/>
    <property type="match status" value="1"/>
</dbReference>
<evidence type="ECO:0000313" key="2">
    <source>
        <dbReference type="Proteomes" id="UP000035680"/>
    </source>
</evidence>